<dbReference type="AlphaFoldDB" id="A0A4Z1EDU4"/>
<sequence length="227" mass="23327">MSQSHTNLCGSSETNAGVGGVKDGVVLLQELLSDDGVDTGRTSVVDPGVVLAGSKTEGGVLGGWDQVLCWGEGFAVGLAVKTARPDELSVLPPEAVRNLFVDNSGTGCFEGCSADETAPDVALGNSVNTTEGELAVSVVVIASRFWLEVNTKNLTSDGALNGALSKISWTNTENSIDGIESRSAVGSTNGLRLDGKTAEADNVCVLRSGERTTAVSDRDATTRGYTS</sequence>
<accession>A0A4Z1EDU4</accession>
<dbReference type="EMBL" id="PQXH01000267">
    <property type="protein sequence ID" value="TGO07531.1"/>
    <property type="molecule type" value="Genomic_DNA"/>
</dbReference>
<evidence type="ECO:0000313" key="2">
    <source>
        <dbReference type="Proteomes" id="UP000297777"/>
    </source>
</evidence>
<proteinExistence type="predicted"/>
<name>A0A4Z1EDU4_9HELO</name>
<evidence type="ECO:0000313" key="1">
    <source>
        <dbReference type="EMBL" id="TGO07531.1"/>
    </source>
</evidence>
<reference evidence="1 2" key="1">
    <citation type="submission" date="2017-12" db="EMBL/GenBank/DDBJ databases">
        <title>Comparative genomics of Botrytis spp.</title>
        <authorList>
            <person name="Valero-Jimenez C.A."/>
            <person name="Tapia P."/>
            <person name="Veloso J."/>
            <person name="Silva-Moreno E."/>
            <person name="Staats M."/>
            <person name="Valdes J.H."/>
            <person name="Van Kan J.A.L."/>
        </authorList>
    </citation>
    <scope>NUCLEOTIDE SEQUENCE [LARGE SCALE GENOMIC DNA]</scope>
    <source>
        <strain evidence="1 2">Bt9001</strain>
    </source>
</reference>
<protein>
    <submittedName>
        <fullName evidence="1">Uncharacterized protein</fullName>
    </submittedName>
</protein>
<dbReference type="Proteomes" id="UP000297777">
    <property type="component" value="Unassembled WGS sequence"/>
</dbReference>
<comment type="caution">
    <text evidence="1">The sequence shown here is derived from an EMBL/GenBank/DDBJ whole genome shotgun (WGS) entry which is preliminary data.</text>
</comment>
<gene>
    <name evidence="1" type="ORF">BTUL_0268g00010</name>
</gene>
<keyword evidence="2" id="KW-1185">Reference proteome</keyword>
<organism evidence="1 2">
    <name type="scientific">Botrytis tulipae</name>
    <dbReference type="NCBI Taxonomy" id="87230"/>
    <lineage>
        <taxon>Eukaryota</taxon>
        <taxon>Fungi</taxon>
        <taxon>Dikarya</taxon>
        <taxon>Ascomycota</taxon>
        <taxon>Pezizomycotina</taxon>
        <taxon>Leotiomycetes</taxon>
        <taxon>Helotiales</taxon>
        <taxon>Sclerotiniaceae</taxon>
        <taxon>Botrytis</taxon>
    </lineage>
</organism>